<evidence type="ECO:0000256" key="6">
    <source>
        <dbReference type="RuleBase" id="RU363094"/>
    </source>
</evidence>
<comment type="similarity">
    <text evidence="1 5 6">Belongs to the acetyltransferase family. RimI subfamily.</text>
</comment>
<feature type="active site" description="Proton acceptor" evidence="5">
    <location>
        <position position="105"/>
    </location>
</feature>
<name>A0ABQ5YR89_9BURK</name>
<feature type="active site" description="Proton donor" evidence="5">
    <location>
        <position position="117"/>
    </location>
</feature>
<evidence type="ECO:0000256" key="4">
    <source>
        <dbReference type="ARBA" id="ARBA00023315"/>
    </source>
</evidence>
<keyword evidence="3 5" id="KW-0808">Transferase</keyword>
<feature type="binding site" evidence="5">
    <location>
        <position position="110"/>
    </location>
    <ligand>
        <name>acetyl-CoA</name>
        <dbReference type="ChEBI" id="CHEBI:57288"/>
    </ligand>
</feature>
<dbReference type="PANTHER" id="PTHR43420">
    <property type="entry name" value="ACETYLTRANSFERASE"/>
    <property type="match status" value="1"/>
</dbReference>
<keyword evidence="2 5" id="KW-0963">Cytoplasm</keyword>
<proteinExistence type="inferred from homology"/>
<evidence type="ECO:0000256" key="2">
    <source>
        <dbReference type="ARBA" id="ARBA00022490"/>
    </source>
</evidence>
<reference evidence="9" key="1">
    <citation type="journal article" date="2019" name="Int. J. Syst. Evol. Microbiol.">
        <title>The Global Catalogue of Microorganisms (GCM) 10K type strain sequencing project: providing services to taxonomists for standard genome sequencing and annotation.</title>
        <authorList>
            <consortium name="The Broad Institute Genomics Platform"/>
            <consortium name="The Broad Institute Genome Sequencing Center for Infectious Disease"/>
            <person name="Wu L."/>
            <person name="Ma J."/>
        </authorList>
    </citation>
    <scope>NUCLEOTIDE SEQUENCE [LARGE SCALE GENOMIC DNA]</scope>
    <source>
        <strain evidence="9">NBRC 105857</strain>
    </source>
</reference>
<evidence type="ECO:0000256" key="5">
    <source>
        <dbReference type="HAMAP-Rule" id="MF_02210"/>
    </source>
</evidence>
<organism evidence="8 9">
    <name type="scientific">Limnobacter litoralis</name>
    <dbReference type="NCBI Taxonomy" id="481366"/>
    <lineage>
        <taxon>Bacteria</taxon>
        <taxon>Pseudomonadati</taxon>
        <taxon>Pseudomonadota</taxon>
        <taxon>Betaproteobacteria</taxon>
        <taxon>Burkholderiales</taxon>
        <taxon>Burkholderiaceae</taxon>
        <taxon>Limnobacter</taxon>
    </lineage>
</organism>
<feature type="domain" description="N-acetyltransferase" evidence="7">
    <location>
        <begin position="4"/>
        <end position="149"/>
    </location>
</feature>
<protein>
    <recommendedName>
        <fullName evidence="5 6">[Ribosomal protein bS18]-alanine N-acetyltransferase</fullName>
        <ecNumber evidence="5 6">2.3.1.266</ecNumber>
    </recommendedName>
</protein>
<dbReference type="Gene3D" id="3.40.630.30">
    <property type="match status" value="1"/>
</dbReference>
<gene>
    <name evidence="5" type="primary">rimI</name>
    <name evidence="8" type="ORF">GCM10007875_16820</name>
</gene>
<dbReference type="InterPro" id="IPR000182">
    <property type="entry name" value="GNAT_dom"/>
</dbReference>
<dbReference type="InterPro" id="IPR050680">
    <property type="entry name" value="YpeA/RimI_acetyltransf"/>
</dbReference>
<dbReference type="PANTHER" id="PTHR43420:SF51">
    <property type="entry name" value="PEPTIDYL-LYSINE N-ACETYLTRANSFERASE YIAC"/>
    <property type="match status" value="1"/>
</dbReference>
<dbReference type="EMBL" id="BSOJ01000015">
    <property type="protein sequence ID" value="GLR26592.1"/>
    <property type="molecule type" value="Genomic_DNA"/>
</dbReference>
<evidence type="ECO:0000259" key="7">
    <source>
        <dbReference type="PROSITE" id="PS51186"/>
    </source>
</evidence>
<dbReference type="PROSITE" id="PS51186">
    <property type="entry name" value="GNAT"/>
    <property type="match status" value="1"/>
</dbReference>
<keyword evidence="4 5" id="KW-0012">Acyltransferase</keyword>
<accession>A0ABQ5YR89</accession>
<dbReference type="SUPFAM" id="SSF55729">
    <property type="entry name" value="Acyl-CoA N-acyltransferases (Nat)"/>
    <property type="match status" value="1"/>
</dbReference>
<dbReference type="RefSeq" id="WP_284281217.1">
    <property type="nucleotide sequence ID" value="NZ_BSOJ01000015.1"/>
</dbReference>
<dbReference type="HAMAP" id="MF_02210">
    <property type="entry name" value="RimI"/>
    <property type="match status" value="1"/>
</dbReference>
<comment type="caution">
    <text evidence="8">The sequence shown here is derived from an EMBL/GenBank/DDBJ whole genome shotgun (WGS) entry which is preliminary data.</text>
</comment>
<keyword evidence="9" id="KW-1185">Reference proteome</keyword>
<dbReference type="Pfam" id="PF00583">
    <property type="entry name" value="Acetyltransf_1"/>
    <property type="match status" value="1"/>
</dbReference>
<dbReference type="InterPro" id="IPR043690">
    <property type="entry name" value="RimI"/>
</dbReference>
<evidence type="ECO:0000313" key="8">
    <source>
        <dbReference type="EMBL" id="GLR26592.1"/>
    </source>
</evidence>
<sequence>MSIFSIKAMTEADLAAVAEVEQVIYEFPWTERNFGDSLRAGYDAHCMWIDHQLAAYLVMMRVVDEYHLLNLSVRADLQGHGYGRHLLQWGIGRAKGAGMDGMLLEVRPSNVAAKTLYETEGFKLIGVRKNYYPAREGREDALVLFKRFQDMGM</sequence>
<dbReference type="NCBIfam" id="TIGR01575">
    <property type="entry name" value="rimI"/>
    <property type="match status" value="1"/>
</dbReference>
<dbReference type="CDD" id="cd04301">
    <property type="entry name" value="NAT_SF"/>
    <property type="match status" value="1"/>
</dbReference>
<evidence type="ECO:0000256" key="1">
    <source>
        <dbReference type="ARBA" id="ARBA00005395"/>
    </source>
</evidence>
<evidence type="ECO:0000313" key="9">
    <source>
        <dbReference type="Proteomes" id="UP001156664"/>
    </source>
</evidence>
<comment type="function">
    <text evidence="5 6">Acetylates the N-terminal alanine of ribosomal protein bS18.</text>
</comment>
<dbReference type="EC" id="2.3.1.266" evidence="5 6"/>
<comment type="catalytic activity">
    <reaction evidence="5 6">
        <text>N-terminal L-alanyl-[ribosomal protein bS18] + acetyl-CoA = N-terminal N(alpha)-acetyl-L-alanyl-[ribosomal protein bS18] + CoA + H(+)</text>
        <dbReference type="Rhea" id="RHEA:43756"/>
        <dbReference type="Rhea" id="RHEA-COMP:10676"/>
        <dbReference type="Rhea" id="RHEA-COMP:10677"/>
        <dbReference type="ChEBI" id="CHEBI:15378"/>
        <dbReference type="ChEBI" id="CHEBI:57287"/>
        <dbReference type="ChEBI" id="CHEBI:57288"/>
        <dbReference type="ChEBI" id="CHEBI:64718"/>
        <dbReference type="ChEBI" id="CHEBI:83683"/>
        <dbReference type="EC" id="2.3.1.266"/>
    </reaction>
</comment>
<evidence type="ECO:0000256" key="3">
    <source>
        <dbReference type="ARBA" id="ARBA00022679"/>
    </source>
</evidence>
<dbReference type="Proteomes" id="UP001156664">
    <property type="component" value="Unassembled WGS sequence"/>
</dbReference>
<comment type="caution">
    <text evidence="5">Lacks conserved residue(s) required for the propagation of feature annotation.</text>
</comment>
<comment type="subcellular location">
    <subcellularLocation>
        <location evidence="5 6">Cytoplasm</location>
    </subcellularLocation>
</comment>
<dbReference type="InterPro" id="IPR006464">
    <property type="entry name" value="AcTrfase_RimI/Ard1"/>
</dbReference>
<dbReference type="InterPro" id="IPR016181">
    <property type="entry name" value="Acyl_CoA_acyltransferase"/>
</dbReference>